<dbReference type="Proteomes" id="UP000295345">
    <property type="component" value="Unassembled WGS sequence"/>
</dbReference>
<feature type="compositionally biased region" description="Gly residues" evidence="1">
    <location>
        <begin position="323"/>
        <end position="343"/>
    </location>
</feature>
<dbReference type="OrthoDB" id="4328265at2"/>
<dbReference type="AlphaFoldDB" id="A0A4R4SHA6"/>
<dbReference type="EMBL" id="SMKI01000608">
    <property type="protein sequence ID" value="TDC62848.1"/>
    <property type="molecule type" value="Genomic_DNA"/>
</dbReference>
<evidence type="ECO:0000313" key="2">
    <source>
        <dbReference type="EMBL" id="TDC62848.1"/>
    </source>
</evidence>
<accession>A0A4R4SHA6</accession>
<dbReference type="RefSeq" id="WP_132821918.1">
    <property type="nucleotide sequence ID" value="NZ_SMKI01000608.1"/>
</dbReference>
<name>A0A4R4SHA6_9ACTN</name>
<evidence type="ECO:0000256" key="1">
    <source>
        <dbReference type="SAM" id="MobiDB-lite"/>
    </source>
</evidence>
<sequence length="343" mass="36678">MSGSTEPLYSESSRNPLKTRVELTAEVLRIGRRPMALLTLNLPAMADAYLRGRWLGPGGTELPLTAIGPDPGVVPVIRVTGSSVPVRVGRAAEFAYALGELAVRTVGGAAVVREHAERAAHDGVPLWMLRRLAFGPTGFPITVAVDRRLARADVWAPDVPSARLRGPRGLLAGDPHTAELLALTVGGRPAALTVERSWQKSRRSVTVTSSFGQWQLRPEGWNASWLLRDGGAVALLVRPRQRDRRGQLLFPLARVEHHTWHPVDAVLAHFFAVCFGLGGDTGRIRFGSRRPTDDETVDWEEPWFTGLGSGPDDNGPGARFDGWGAGDGGDSFGGDSGGGADGG</sequence>
<reference evidence="2 3" key="1">
    <citation type="submission" date="2019-03" db="EMBL/GenBank/DDBJ databases">
        <title>Draft genome sequences of novel Actinobacteria.</title>
        <authorList>
            <person name="Sahin N."/>
            <person name="Ay H."/>
            <person name="Saygin H."/>
        </authorList>
    </citation>
    <scope>NUCLEOTIDE SEQUENCE [LARGE SCALE GENOMIC DNA]</scope>
    <source>
        <strain evidence="2 3">DSM 41900</strain>
    </source>
</reference>
<comment type="caution">
    <text evidence="2">The sequence shown here is derived from an EMBL/GenBank/DDBJ whole genome shotgun (WGS) entry which is preliminary data.</text>
</comment>
<protein>
    <submittedName>
        <fullName evidence="2">Uncharacterized protein</fullName>
    </submittedName>
</protein>
<organism evidence="2 3">
    <name type="scientific">Streptomyces hainanensis</name>
    <dbReference type="NCBI Taxonomy" id="402648"/>
    <lineage>
        <taxon>Bacteria</taxon>
        <taxon>Bacillati</taxon>
        <taxon>Actinomycetota</taxon>
        <taxon>Actinomycetes</taxon>
        <taxon>Kitasatosporales</taxon>
        <taxon>Streptomycetaceae</taxon>
        <taxon>Streptomyces</taxon>
    </lineage>
</organism>
<feature type="non-terminal residue" evidence="2">
    <location>
        <position position="343"/>
    </location>
</feature>
<evidence type="ECO:0000313" key="3">
    <source>
        <dbReference type="Proteomes" id="UP000295345"/>
    </source>
</evidence>
<proteinExistence type="predicted"/>
<feature type="region of interest" description="Disordered" evidence="1">
    <location>
        <begin position="303"/>
        <end position="343"/>
    </location>
</feature>
<keyword evidence="3" id="KW-1185">Reference proteome</keyword>
<gene>
    <name evidence="2" type="ORF">E1283_33385</name>
</gene>